<dbReference type="AlphaFoldDB" id="A0A9W8I8R2"/>
<comment type="caution">
    <text evidence="1">The sequence shown here is derived from an EMBL/GenBank/DDBJ whole genome shotgun (WGS) entry which is preliminary data.</text>
</comment>
<reference evidence="1" key="1">
    <citation type="submission" date="2022-07" db="EMBL/GenBank/DDBJ databases">
        <title>Phylogenomic reconstructions and comparative analyses of Kickxellomycotina fungi.</title>
        <authorList>
            <person name="Reynolds N.K."/>
            <person name="Stajich J.E."/>
            <person name="Barry K."/>
            <person name="Grigoriev I.V."/>
            <person name="Crous P."/>
            <person name="Smith M.E."/>
        </authorList>
    </citation>
    <scope>NUCLEOTIDE SEQUENCE</scope>
    <source>
        <strain evidence="1">NRRL 1566</strain>
    </source>
</reference>
<name>A0A9W8I8R2_9FUNG</name>
<organism evidence="1 2">
    <name type="scientific">Coemansia brasiliensis</name>
    <dbReference type="NCBI Taxonomy" id="2650707"/>
    <lineage>
        <taxon>Eukaryota</taxon>
        <taxon>Fungi</taxon>
        <taxon>Fungi incertae sedis</taxon>
        <taxon>Zoopagomycota</taxon>
        <taxon>Kickxellomycotina</taxon>
        <taxon>Kickxellomycetes</taxon>
        <taxon>Kickxellales</taxon>
        <taxon>Kickxellaceae</taxon>
        <taxon>Coemansia</taxon>
    </lineage>
</organism>
<proteinExistence type="predicted"/>
<dbReference type="OrthoDB" id="200660at2759"/>
<dbReference type="InterPro" id="IPR016024">
    <property type="entry name" value="ARM-type_fold"/>
</dbReference>
<protein>
    <submittedName>
        <fullName evidence="1">Sister chromatid cohesion protein pds5</fullName>
    </submittedName>
</protein>
<keyword evidence="2" id="KW-1185">Reference proteome</keyword>
<dbReference type="EMBL" id="JANBUW010002098">
    <property type="protein sequence ID" value="KAJ2841646.1"/>
    <property type="molecule type" value="Genomic_DNA"/>
</dbReference>
<sequence>MEAALAQLAALQDAEVFRGLRQTMDANSDIKTVRKCQKGALKRLSSLAPNLLDTTAPLWKCVGLTTINRVLIPYLIEHASTGSQVGQFHRAADKLLAFIADVFPEMLELSKDSLFDVDELNSREPSAIEERLGLMVRFAKAVSNSVPQSTALENRLAALVRSGTVVQAKRAAFLLTQMPGAASLCAALTGDVVDILDNTHLTQRAPAFAALSRFALHAPSGFSTYADRVSQFLVQTILVNGDMDYTGGDADWISRSSLDDTGLMQVYSVKILAHWLIGMDHKSLNRGVVQLVMGTLRQLVRNGGAMQTRSPMAGRTAAAQHIEL</sequence>
<evidence type="ECO:0000313" key="1">
    <source>
        <dbReference type="EMBL" id="KAJ2841646.1"/>
    </source>
</evidence>
<dbReference type="SUPFAM" id="SSF48371">
    <property type="entry name" value="ARM repeat"/>
    <property type="match status" value="1"/>
</dbReference>
<accession>A0A9W8I8R2</accession>
<dbReference type="Pfam" id="PF20168">
    <property type="entry name" value="PDS5"/>
    <property type="match status" value="1"/>
</dbReference>
<gene>
    <name evidence="1" type="primary">PDS5_2</name>
    <name evidence="1" type="ORF">IWW36_006189</name>
</gene>
<dbReference type="Proteomes" id="UP001139887">
    <property type="component" value="Unassembled WGS sequence"/>
</dbReference>
<evidence type="ECO:0000313" key="2">
    <source>
        <dbReference type="Proteomes" id="UP001139887"/>
    </source>
</evidence>
<feature type="non-terminal residue" evidence="1">
    <location>
        <position position="324"/>
    </location>
</feature>